<evidence type="ECO:0000313" key="3">
    <source>
        <dbReference type="Proteomes" id="UP000199529"/>
    </source>
</evidence>
<dbReference type="FunFam" id="2.30.30.140:FF:000022">
    <property type="entry name" value="Hydrogenase assembly chaperone HybG"/>
    <property type="match status" value="1"/>
</dbReference>
<dbReference type="AlphaFoldDB" id="A0A1H3E019"/>
<dbReference type="GO" id="GO:0051604">
    <property type="term" value="P:protein maturation"/>
    <property type="evidence" value="ECO:0007669"/>
    <property type="project" value="TreeGrafter"/>
</dbReference>
<comment type="similarity">
    <text evidence="1">Belongs to the HupF/HypC family.</text>
</comment>
<dbReference type="Gene3D" id="2.30.30.140">
    <property type="match status" value="1"/>
</dbReference>
<dbReference type="Proteomes" id="UP000199529">
    <property type="component" value="Unassembled WGS sequence"/>
</dbReference>
<dbReference type="OrthoDB" id="9806017at2"/>
<accession>A0A1H3E019</accession>
<proteinExistence type="inferred from homology"/>
<sequence length="89" mass="9810">MCLAIPGEVLAILPDRPDLAKVEVSGVRRNINIGLLEEPPEPGQWILIHVGFALSTIDEEEARAVLEFLEGLGQTYTDEIDALQDSRIE</sequence>
<evidence type="ECO:0000313" key="2">
    <source>
        <dbReference type="EMBL" id="SDX71638.1"/>
    </source>
</evidence>
<gene>
    <name evidence="2" type="ORF">SAMN05216215_101430</name>
</gene>
<dbReference type="GO" id="GO:0005506">
    <property type="term" value="F:iron ion binding"/>
    <property type="evidence" value="ECO:0007669"/>
    <property type="project" value="TreeGrafter"/>
</dbReference>
<dbReference type="PRINTS" id="PR00445">
    <property type="entry name" value="HUPFHYPC"/>
</dbReference>
<dbReference type="PANTHER" id="PTHR35177:SF2">
    <property type="entry name" value="HYDROGENASE MATURATION FACTOR HYBG"/>
    <property type="match status" value="1"/>
</dbReference>
<name>A0A1H3E019_9PSEU</name>
<dbReference type="GO" id="GO:1902670">
    <property type="term" value="F:carbon dioxide binding"/>
    <property type="evidence" value="ECO:0007669"/>
    <property type="project" value="TreeGrafter"/>
</dbReference>
<dbReference type="RefSeq" id="WP_093266428.1">
    <property type="nucleotide sequence ID" value="NZ_FNOK01000014.1"/>
</dbReference>
<keyword evidence="3" id="KW-1185">Reference proteome</keyword>
<dbReference type="Pfam" id="PF01455">
    <property type="entry name" value="HupF_HypC"/>
    <property type="match status" value="1"/>
</dbReference>
<dbReference type="PANTHER" id="PTHR35177">
    <property type="entry name" value="HYDROGENASE MATURATION FACTOR HYBG"/>
    <property type="match status" value="1"/>
</dbReference>
<reference evidence="3" key="1">
    <citation type="submission" date="2016-10" db="EMBL/GenBank/DDBJ databases">
        <authorList>
            <person name="Varghese N."/>
            <person name="Submissions S."/>
        </authorList>
    </citation>
    <scope>NUCLEOTIDE SEQUENCE [LARGE SCALE GENOMIC DNA]</scope>
    <source>
        <strain evidence="3">CGMCC 4.3530</strain>
    </source>
</reference>
<dbReference type="NCBIfam" id="TIGR00074">
    <property type="entry name" value="hypC_hupF"/>
    <property type="match status" value="1"/>
</dbReference>
<protein>
    <submittedName>
        <fullName evidence="2">Hydrogenase expression/formation protein HypC</fullName>
    </submittedName>
</protein>
<dbReference type="STRING" id="418495.SAMN05216215_101430"/>
<dbReference type="SUPFAM" id="SSF159127">
    <property type="entry name" value="HupF/HypC-like"/>
    <property type="match status" value="1"/>
</dbReference>
<organism evidence="2 3">
    <name type="scientific">Saccharopolyspora shandongensis</name>
    <dbReference type="NCBI Taxonomy" id="418495"/>
    <lineage>
        <taxon>Bacteria</taxon>
        <taxon>Bacillati</taxon>
        <taxon>Actinomycetota</taxon>
        <taxon>Actinomycetes</taxon>
        <taxon>Pseudonocardiales</taxon>
        <taxon>Pseudonocardiaceae</taxon>
        <taxon>Saccharopolyspora</taxon>
    </lineage>
</organism>
<dbReference type="EMBL" id="FNOK01000014">
    <property type="protein sequence ID" value="SDX71638.1"/>
    <property type="molecule type" value="Genomic_DNA"/>
</dbReference>
<dbReference type="InterPro" id="IPR001109">
    <property type="entry name" value="Hydrogenase_HupF/HypC"/>
</dbReference>
<evidence type="ECO:0000256" key="1">
    <source>
        <dbReference type="ARBA" id="ARBA00006018"/>
    </source>
</evidence>